<feature type="domain" description="RNA polymerase sigma-70 region 2" evidence="5">
    <location>
        <begin position="10"/>
        <end position="76"/>
    </location>
</feature>
<dbReference type="Pfam" id="PF08281">
    <property type="entry name" value="Sigma70_r4_2"/>
    <property type="match status" value="1"/>
</dbReference>
<evidence type="ECO:0000313" key="7">
    <source>
        <dbReference type="EMBL" id="GGB37203.1"/>
    </source>
</evidence>
<dbReference type="InterPro" id="IPR013249">
    <property type="entry name" value="RNA_pol_sigma70_r4_t2"/>
</dbReference>
<dbReference type="Gene3D" id="1.10.1740.10">
    <property type="match status" value="1"/>
</dbReference>
<dbReference type="SUPFAM" id="SSF88659">
    <property type="entry name" value="Sigma3 and sigma4 domains of RNA polymerase sigma factors"/>
    <property type="match status" value="1"/>
</dbReference>
<dbReference type="NCBIfam" id="TIGR02937">
    <property type="entry name" value="sigma70-ECF"/>
    <property type="match status" value="1"/>
</dbReference>
<dbReference type="InterPro" id="IPR007627">
    <property type="entry name" value="RNA_pol_sigma70_r2"/>
</dbReference>
<evidence type="ECO:0000256" key="1">
    <source>
        <dbReference type="ARBA" id="ARBA00010641"/>
    </source>
</evidence>
<dbReference type="Pfam" id="PF04542">
    <property type="entry name" value="Sigma70_r2"/>
    <property type="match status" value="1"/>
</dbReference>
<dbReference type="RefSeq" id="WP_188577041.1">
    <property type="nucleotide sequence ID" value="NZ_BMDZ01000017.1"/>
</dbReference>
<comment type="similarity">
    <text evidence="1">Belongs to the sigma-70 factor family. ECF subfamily.</text>
</comment>
<dbReference type="InterPro" id="IPR013324">
    <property type="entry name" value="RNA_pol_sigma_r3/r4-like"/>
</dbReference>
<dbReference type="PANTHER" id="PTHR43133">
    <property type="entry name" value="RNA POLYMERASE ECF-TYPE SIGMA FACTO"/>
    <property type="match status" value="1"/>
</dbReference>
<dbReference type="EMBL" id="BMDZ01000017">
    <property type="protein sequence ID" value="GGB37203.1"/>
    <property type="molecule type" value="Genomic_DNA"/>
</dbReference>
<dbReference type="InterPro" id="IPR039425">
    <property type="entry name" value="RNA_pol_sigma-70-like"/>
</dbReference>
<evidence type="ECO:0000256" key="2">
    <source>
        <dbReference type="ARBA" id="ARBA00023015"/>
    </source>
</evidence>
<keyword evidence="3" id="KW-0731">Sigma factor</keyword>
<dbReference type="InterPro" id="IPR014284">
    <property type="entry name" value="RNA_pol_sigma-70_dom"/>
</dbReference>
<name>A0ABQ1IE95_9PROT</name>
<evidence type="ECO:0000259" key="6">
    <source>
        <dbReference type="Pfam" id="PF08281"/>
    </source>
</evidence>
<evidence type="ECO:0000256" key="3">
    <source>
        <dbReference type="ARBA" id="ARBA00023082"/>
    </source>
</evidence>
<keyword evidence="4" id="KW-0804">Transcription</keyword>
<sequence>MAHNPDKLDMFMTHRGRLVNYANRIVGDRADAEDVVQDAYLRFEGVADDRPVDEPLAYLYRIVRNLSLDLRRRLGRDRLRLVAEDTGVLAGMAEDRPSPEAEIGARRALQRVTDAMAELPERTRIALEMHRFGGCSIREIARHLNISTGLAHALVVQGLEHCRQRLHQDGHHD</sequence>
<proteinExistence type="inferred from homology"/>
<protein>
    <submittedName>
        <fullName evidence="7">DNA-directed RNA polymerase sigma-70 factor</fullName>
    </submittedName>
</protein>
<dbReference type="InterPro" id="IPR036388">
    <property type="entry name" value="WH-like_DNA-bd_sf"/>
</dbReference>
<dbReference type="SUPFAM" id="SSF88946">
    <property type="entry name" value="Sigma2 domain of RNA polymerase sigma factors"/>
    <property type="match status" value="1"/>
</dbReference>
<evidence type="ECO:0000259" key="5">
    <source>
        <dbReference type="Pfam" id="PF04542"/>
    </source>
</evidence>
<accession>A0ABQ1IE95</accession>
<reference evidence="8" key="1">
    <citation type="journal article" date="2019" name="Int. J. Syst. Evol. Microbiol.">
        <title>The Global Catalogue of Microorganisms (GCM) 10K type strain sequencing project: providing services to taxonomists for standard genome sequencing and annotation.</title>
        <authorList>
            <consortium name="The Broad Institute Genomics Platform"/>
            <consortium name="The Broad Institute Genome Sequencing Center for Infectious Disease"/>
            <person name="Wu L."/>
            <person name="Ma J."/>
        </authorList>
    </citation>
    <scope>NUCLEOTIDE SEQUENCE [LARGE SCALE GENOMIC DNA]</scope>
    <source>
        <strain evidence="8">CGMCC 1.10188</strain>
    </source>
</reference>
<keyword evidence="8" id="KW-1185">Reference proteome</keyword>
<gene>
    <name evidence="7" type="ORF">GCM10011505_18300</name>
</gene>
<evidence type="ECO:0000256" key="4">
    <source>
        <dbReference type="ARBA" id="ARBA00023163"/>
    </source>
</evidence>
<feature type="domain" description="RNA polymerase sigma factor 70 region 4 type 2" evidence="6">
    <location>
        <begin position="110"/>
        <end position="162"/>
    </location>
</feature>
<dbReference type="GO" id="GO:0000428">
    <property type="term" value="C:DNA-directed RNA polymerase complex"/>
    <property type="evidence" value="ECO:0007669"/>
    <property type="project" value="UniProtKB-KW"/>
</dbReference>
<dbReference type="Gene3D" id="1.10.10.10">
    <property type="entry name" value="Winged helix-like DNA-binding domain superfamily/Winged helix DNA-binding domain"/>
    <property type="match status" value="1"/>
</dbReference>
<evidence type="ECO:0000313" key="8">
    <source>
        <dbReference type="Proteomes" id="UP000603352"/>
    </source>
</evidence>
<dbReference type="Proteomes" id="UP000603352">
    <property type="component" value="Unassembled WGS sequence"/>
</dbReference>
<comment type="caution">
    <text evidence="7">The sequence shown here is derived from an EMBL/GenBank/DDBJ whole genome shotgun (WGS) entry which is preliminary data.</text>
</comment>
<dbReference type="InterPro" id="IPR013325">
    <property type="entry name" value="RNA_pol_sigma_r2"/>
</dbReference>
<keyword evidence="7" id="KW-0240">DNA-directed RNA polymerase</keyword>
<organism evidence="7 8">
    <name type="scientific">Tistrella bauzanensis</name>
    <dbReference type="NCBI Taxonomy" id="657419"/>
    <lineage>
        <taxon>Bacteria</taxon>
        <taxon>Pseudomonadati</taxon>
        <taxon>Pseudomonadota</taxon>
        <taxon>Alphaproteobacteria</taxon>
        <taxon>Geminicoccales</taxon>
        <taxon>Geminicoccaceae</taxon>
        <taxon>Tistrella</taxon>
    </lineage>
</organism>
<dbReference type="PANTHER" id="PTHR43133:SF63">
    <property type="entry name" value="RNA POLYMERASE SIGMA FACTOR FECI-RELATED"/>
    <property type="match status" value="1"/>
</dbReference>
<keyword evidence="2" id="KW-0805">Transcription regulation</keyword>